<evidence type="ECO:0000313" key="4">
    <source>
        <dbReference type="Proteomes" id="UP000176770"/>
    </source>
</evidence>
<accession>A0A1G2HI37</accession>
<evidence type="ECO:0000259" key="2">
    <source>
        <dbReference type="Pfam" id="PF01551"/>
    </source>
</evidence>
<dbReference type="AlphaFoldDB" id="A0A1G2HI37"/>
<protein>
    <recommendedName>
        <fullName evidence="2">M23ase beta-sheet core domain-containing protein</fullName>
    </recommendedName>
</protein>
<proteinExistence type="predicted"/>
<keyword evidence="1" id="KW-0812">Transmembrane</keyword>
<dbReference type="PANTHER" id="PTHR21666">
    <property type="entry name" value="PEPTIDASE-RELATED"/>
    <property type="match status" value="1"/>
</dbReference>
<evidence type="ECO:0000256" key="1">
    <source>
        <dbReference type="SAM" id="Phobius"/>
    </source>
</evidence>
<dbReference type="Gene3D" id="2.70.70.10">
    <property type="entry name" value="Glucose Permease (Domain IIA)"/>
    <property type="match status" value="1"/>
</dbReference>
<dbReference type="STRING" id="1802165.A3F94_02075"/>
<dbReference type="Pfam" id="PF01551">
    <property type="entry name" value="Peptidase_M23"/>
    <property type="match status" value="1"/>
</dbReference>
<dbReference type="CDD" id="cd12797">
    <property type="entry name" value="M23_peptidase"/>
    <property type="match status" value="1"/>
</dbReference>
<gene>
    <name evidence="3" type="ORF">A3F94_02075</name>
</gene>
<keyword evidence="1" id="KW-1133">Transmembrane helix</keyword>
<dbReference type="SUPFAM" id="SSF51261">
    <property type="entry name" value="Duplicated hybrid motif"/>
    <property type="match status" value="1"/>
</dbReference>
<reference evidence="3 4" key="1">
    <citation type="journal article" date="2016" name="Nat. Commun.">
        <title>Thousands of microbial genomes shed light on interconnected biogeochemical processes in an aquifer system.</title>
        <authorList>
            <person name="Anantharaman K."/>
            <person name="Brown C.T."/>
            <person name="Hug L.A."/>
            <person name="Sharon I."/>
            <person name="Castelle C.J."/>
            <person name="Probst A.J."/>
            <person name="Thomas B.C."/>
            <person name="Singh A."/>
            <person name="Wilkins M.J."/>
            <person name="Karaoz U."/>
            <person name="Brodie E.L."/>
            <person name="Williams K.H."/>
            <person name="Hubbard S.S."/>
            <person name="Banfield J.F."/>
        </authorList>
    </citation>
    <scope>NUCLEOTIDE SEQUENCE [LARGE SCALE GENOMIC DNA]</scope>
</reference>
<dbReference type="InterPro" id="IPR011055">
    <property type="entry name" value="Dup_hybrid_motif"/>
</dbReference>
<feature type="domain" description="M23ase beta-sheet core" evidence="2">
    <location>
        <begin position="240"/>
        <end position="339"/>
    </location>
</feature>
<feature type="transmembrane region" description="Helical" evidence="1">
    <location>
        <begin position="9"/>
        <end position="29"/>
    </location>
</feature>
<comment type="caution">
    <text evidence="3">The sequence shown here is derived from an EMBL/GenBank/DDBJ whole genome shotgun (WGS) entry which is preliminary data.</text>
</comment>
<dbReference type="EMBL" id="MHOK01000008">
    <property type="protein sequence ID" value="OGZ62113.1"/>
    <property type="molecule type" value="Genomic_DNA"/>
</dbReference>
<dbReference type="GO" id="GO:0004222">
    <property type="term" value="F:metalloendopeptidase activity"/>
    <property type="evidence" value="ECO:0007669"/>
    <property type="project" value="TreeGrafter"/>
</dbReference>
<dbReference type="InterPro" id="IPR016047">
    <property type="entry name" value="M23ase_b-sheet_dom"/>
</dbReference>
<sequence length="364" mass="41107">MQKINTKKYLLYGILSVLVIGVIGIFFYFNNNNSVKSEIKSQSADTNIYTKIDISKINNIDSEFEFSVEIPKEWKVEAVPAVEAINFYNFLNNANPSLEKSQIFVRHFEANSFLTLSTVNILERKEITINGRPAVQYIIEKKTGVANFLNQPTWRSQKHTVTDIRVSDSNPSVFLVIAKNPELDEAIYQHFLESIGFSKKDTSLLFEPVKEFKERITKKLFGTYITPETSPVQLERFKGYHTGVDVEYEDISQEVDVFAITNGTVIFSESASGYGGVLVIKHNINSQNILTLYGHLDPKSLPAQGSIVSGGQKVGVLGANETSETGGERKHLHFGMLKGTNIDFRGYVETQNELLTWYNPLEFY</sequence>
<dbReference type="Proteomes" id="UP000176770">
    <property type="component" value="Unassembled WGS sequence"/>
</dbReference>
<evidence type="ECO:0000313" key="3">
    <source>
        <dbReference type="EMBL" id="OGZ62113.1"/>
    </source>
</evidence>
<name>A0A1G2HI37_9BACT</name>
<dbReference type="PANTHER" id="PTHR21666:SF270">
    <property type="entry name" value="MUREIN HYDROLASE ACTIVATOR ENVC"/>
    <property type="match status" value="1"/>
</dbReference>
<dbReference type="InterPro" id="IPR050570">
    <property type="entry name" value="Cell_wall_metabolism_enzyme"/>
</dbReference>
<organism evidence="3 4">
    <name type="scientific">Candidatus Spechtbacteria bacterium RIFCSPLOWO2_12_FULL_38_22</name>
    <dbReference type="NCBI Taxonomy" id="1802165"/>
    <lineage>
        <taxon>Bacteria</taxon>
        <taxon>Candidatus Spechtiibacteriota</taxon>
    </lineage>
</organism>
<keyword evidence="1" id="KW-0472">Membrane</keyword>